<accession>A0ACB5R7Z3</accession>
<evidence type="ECO:0000313" key="1">
    <source>
        <dbReference type="EMBL" id="GKX65147.1"/>
    </source>
</evidence>
<dbReference type="EMBL" id="BROD01000001">
    <property type="protein sequence ID" value="GKX65147.1"/>
    <property type="molecule type" value="Genomic_DNA"/>
</dbReference>
<proteinExistence type="predicted"/>
<dbReference type="Proteomes" id="UP001058074">
    <property type="component" value="Unassembled WGS sequence"/>
</dbReference>
<keyword evidence="2" id="KW-1185">Reference proteome</keyword>
<evidence type="ECO:0000313" key="2">
    <source>
        <dbReference type="Proteomes" id="UP001058074"/>
    </source>
</evidence>
<organism evidence="1 2">
    <name type="scientific">Inconstantimicrobium mannanitabidum</name>
    <dbReference type="NCBI Taxonomy" id="1604901"/>
    <lineage>
        <taxon>Bacteria</taxon>
        <taxon>Bacillati</taxon>
        <taxon>Bacillota</taxon>
        <taxon>Clostridia</taxon>
        <taxon>Eubacteriales</taxon>
        <taxon>Clostridiaceae</taxon>
        <taxon>Inconstantimicrobium</taxon>
    </lineage>
</organism>
<sequence>MGEQTVQILVQAFTETLSMTAISTIFAVIIGFVFAIIMIVVAPDGLRPVPPVYKVLDVIVNILRSFPFVILMVVLVPVTRIIVGTSIGTAASMVPLTIAAAPFVTRVIESALKEVDKGVIEAAKSFGASNTQIIFKVMLKEAMPSIMLGITLTIISVVGYSAMAGAIGGGGLGDAAIRYGYQRFQTDIMIYTVIVLIVFVQVLQGLGNLLYKRLTK</sequence>
<protein>
    <submittedName>
        <fullName evidence="1">Methionine ABC transporter permease</fullName>
    </submittedName>
</protein>
<reference evidence="1" key="1">
    <citation type="journal article" date="2025" name="Int. J. Syst. Evol. Microbiol.">
        <title>Inconstantimicrobium mannanitabidum sp. nov., a novel member of the family Clostridiaceae isolated from anoxic soil under the treatment of reductive soil disinfestation.</title>
        <authorList>
            <person name="Ueki A."/>
            <person name="Tonouchi A."/>
            <person name="Honma S."/>
            <person name="Kaku N."/>
            <person name="Ueki K."/>
        </authorList>
    </citation>
    <scope>NUCLEOTIDE SEQUENCE</scope>
    <source>
        <strain evidence="1">TW13</strain>
    </source>
</reference>
<name>A0ACB5R7Z3_9CLOT</name>
<comment type="caution">
    <text evidence="1">The sequence shown here is derived from an EMBL/GenBank/DDBJ whole genome shotgun (WGS) entry which is preliminary data.</text>
</comment>
<gene>
    <name evidence="1" type="primary">metI1</name>
    <name evidence="1" type="ORF">rsdtw13_04050</name>
</gene>